<name>A0ABP0MS39_9DINO</name>
<accession>A0ABP0MS39</accession>
<protein>
    <submittedName>
        <fullName evidence="1">Uncharacterized protein</fullName>
    </submittedName>
</protein>
<evidence type="ECO:0000313" key="2">
    <source>
        <dbReference type="Proteomes" id="UP001642484"/>
    </source>
</evidence>
<dbReference type="PROSITE" id="PS51257">
    <property type="entry name" value="PROKAR_LIPOPROTEIN"/>
    <property type="match status" value="1"/>
</dbReference>
<dbReference type="EMBL" id="CAXAMN010019324">
    <property type="protein sequence ID" value="CAK9054008.1"/>
    <property type="molecule type" value="Genomic_DNA"/>
</dbReference>
<keyword evidence="2" id="KW-1185">Reference proteome</keyword>
<reference evidence="1 2" key="1">
    <citation type="submission" date="2024-02" db="EMBL/GenBank/DDBJ databases">
        <authorList>
            <person name="Chen Y."/>
            <person name="Shah S."/>
            <person name="Dougan E. K."/>
            <person name="Thang M."/>
            <person name="Chan C."/>
        </authorList>
    </citation>
    <scope>NUCLEOTIDE SEQUENCE [LARGE SCALE GENOMIC DNA]</scope>
</reference>
<dbReference type="Proteomes" id="UP001642484">
    <property type="component" value="Unassembled WGS sequence"/>
</dbReference>
<evidence type="ECO:0000313" key="1">
    <source>
        <dbReference type="EMBL" id="CAK9054008.1"/>
    </source>
</evidence>
<gene>
    <name evidence="1" type="ORF">CCMP2556_LOCUS27052</name>
</gene>
<proteinExistence type="predicted"/>
<organism evidence="1 2">
    <name type="scientific">Durusdinium trenchii</name>
    <dbReference type="NCBI Taxonomy" id="1381693"/>
    <lineage>
        <taxon>Eukaryota</taxon>
        <taxon>Sar</taxon>
        <taxon>Alveolata</taxon>
        <taxon>Dinophyceae</taxon>
        <taxon>Suessiales</taxon>
        <taxon>Symbiodiniaceae</taxon>
        <taxon>Durusdinium</taxon>
    </lineage>
</organism>
<comment type="caution">
    <text evidence="1">The sequence shown here is derived from an EMBL/GenBank/DDBJ whole genome shotgun (WGS) entry which is preliminary data.</text>
</comment>
<sequence>MQLLFQRNGLVLARCSGPIFLLVGCAKPECLVLSACAGMPSVLTACKAELCAQARYHGSEAAQSCPKEKQYMGVASTQFGFIPFGVHEGTVSMSMFEVL</sequence>